<evidence type="ECO:0000313" key="1">
    <source>
        <dbReference type="EMBL" id="AQS50527.1"/>
    </source>
</evidence>
<dbReference type="STRING" id="643674.PAEH1_01340"/>
<dbReference type="EMBL" id="CP019697">
    <property type="protein sequence ID" value="AQS50527.1"/>
    <property type="molecule type" value="Genomic_DNA"/>
</dbReference>
<evidence type="ECO:0000313" key="2">
    <source>
        <dbReference type="Proteomes" id="UP000189369"/>
    </source>
</evidence>
<proteinExistence type="predicted"/>
<dbReference type="AlphaFoldDB" id="A0A1U9JXL6"/>
<sequence>MENCSKPTARGAKATYSCLRCGNPFIARTADRKRGWARFCSKSCKAIKQEQRTGQYAAYKDEPLFSNAHLFSNEE</sequence>
<accession>A0A1U9JXL6</accession>
<dbReference type="Proteomes" id="UP000189369">
    <property type="component" value="Chromosome"/>
</dbReference>
<organism evidence="1 2">
    <name type="scientific">Paenalcaligenes hominis</name>
    <dbReference type="NCBI Taxonomy" id="643674"/>
    <lineage>
        <taxon>Bacteria</taxon>
        <taxon>Pseudomonadati</taxon>
        <taxon>Pseudomonadota</taxon>
        <taxon>Betaproteobacteria</taxon>
        <taxon>Burkholderiales</taxon>
        <taxon>Alcaligenaceae</taxon>
        <taxon>Paenalcaligenes</taxon>
    </lineage>
</organism>
<dbReference type="KEGG" id="phn:PAEH1_01340"/>
<protein>
    <submittedName>
        <fullName evidence="1">Uncharacterized protein</fullName>
    </submittedName>
</protein>
<reference evidence="1 2" key="1">
    <citation type="submission" date="2017-01" db="EMBL/GenBank/DDBJ databases">
        <title>Complete Genome Sequence of Paenalcaligenes hominis, Isolated from a paraplegic Patient with neurogenic bladder.</title>
        <authorList>
            <person name="Mukhopadhyay R."/>
            <person name="Joaquin J."/>
            <person name="Hogue R."/>
            <person name="Kilaru A."/>
            <person name="Jospin G."/>
            <person name="Mars K."/>
            <person name="Eisen J.A."/>
            <person name="Chaturvedi V."/>
        </authorList>
    </citation>
    <scope>NUCLEOTIDE SEQUENCE [LARGE SCALE GENOMIC DNA]</scope>
    <source>
        <strain evidence="1 2">15S00501</strain>
    </source>
</reference>
<gene>
    <name evidence="1" type="ORF">PAEH1_01340</name>
</gene>
<name>A0A1U9JXL6_9BURK</name>